<evidence type="ECO:0000256" key="5">
    <source>
        <dbReference type="ARBA" id="ARBA00038303"/>
    </source>
</evidence>
<comment type="subunit">
    <text evidence="6">Homodimer.</text>
</comment>
<dbReference type="PIRSF" id="PIRSF004505">
    <property type="entry name" value="MT_bac"/>
    <property type="match status" value="1"/>
</dbReference>
<comment type="similarity">
    <text evidence="5 6">Belongs to the RNA methyltransferase RlmH family.</text>
</comment>
<dbReference type="Gene3D" id="3.40.1280.10">
    <property type="match status" value="1"/>
</dbReference>
<feature type="binding site" evidence="6">
    <location>
        <position position="76"/>
    </location>
    <ligand>
        <name>S-adenosyl-L-methionine</name>
        <dbReference type="ChEBI" id="CHEBI:59789"/>
    </ligand>
</feature>
<evidence type="ECO:0000256" key="1">
    <source>
        <dbReference type="ARBA" id="ARBA00022552"/>
    </source>
</evidence>
<evidence type="ECO:0000256" key="2">
    <source>
        <dbReference type="ARBA" id="ARBA00022603"/>
    </source>
</evidence>
<dbReference type="Proteomes" id="UP000184038">
    <property type="component" value="Unassembled WGS sequence"/>
</dbReference>
<comment type="subcellular location">
    <subcellularLocation>
        <location evidence="6">Cytoplasm</location>
    </subcellularLocation>
</comment>
<dbReference type="AlphaFoldDB" id="A0A1M7N1K1"/>
<dbReference type="EMBL" id="FRCP01000024">
    <property type="protein sequence ID" value="SHM97221.1"/>
    <property type="molecule type" value="Genomic_DNA"/>
</dbReference>
<reference evidence="7 8" key="1">
    <citation type="submission" date="2016-11" db="EMBL/GenBank/DDBJ databases">
        <authorList>
            <person name="Jaros S."/>
            <person name="Januszkiewicz K."/>
            <person name="Wedrychowicz H."/>
        </authorList>
    </citation>
    <scope>NUCLEOTIDE SEQUENCE [LARGE SCALE GENOMIC DNA]</scope>
    <source>
        <strain evidence="7 8">DSM 15930</strain>
    </source>
</reference>
<keyword evidence="8" id="KW-1185">Reference proteome</keyword>
<dbReference type="NCBIfam" id="NF000985">
    <property type="entry name" value="PRK00103.1-3"/>
    <property type="match status" value="1"/>
</dbReference>
<evidence type="ECO:0000256" key="3">
    <source>
        <dbReference type="ARBA" id="ARBA00022679"/>
    </source>
</evidence>
<keyword evidence="4 6" id="KW-0949">S-adenosyl-L-methionine</keyword>
<evidence type="ECO:0000313" key="8">
    <source>
        <dbReference type="Proteomes" id="UP000184038"/>
    </source>
</evidence>
<evidence type="ECO:0000256" key="6">
    <source>
        <dbReference type="HAMAP-Rule" id="MF_00658"/>
    </source>
</evidence>
<keyword evidence="1 6" id="KW-0698">rRNA processing</keyword>
<organism evidence="7 8">
    <name type="scientific">Anaerosporobacter mobilis DSM 15930</name>
    <dbReference type="NCBI Taxonomy" id="1120996"/>
    <lineage>
        <taxon>Bacteria</taxon>
        <taxon>Bacillati</taxon>
        <taxon>Bacillota</taxon>
        <taxon>Clostridia</taxon>
        <taxon>Lachnospirales</taxon>
        <taxon>Lachnospiraceae</taxon>
        <taxon>Anaerosporobacter</taxon>
    </lineage>
</organism>
<dbReference type="NCBIfam" id="TIGR00246">
    <property type="entry name" value="tRNA_RlmH_YbeA"/>
    <property type="match status" value="1"/>
</dbReference>
<dbReference type="SUPFAM" id="SSF75217">
    <property type="entry name" value="alpha/beta knot"/>
    <property type="match status" value="1"/>
</dbReference>
<dbReference type="PANTHER" id="PTHR33603:SF1">
    <property type="entry name" value="RIBOSOMAL RNA LARGE SUBUNIT METHYLTRANSFERASE H"/>
    <property type="match status" value="1"/>
</dbReference>
<keyword evidence="3 6" id="KW-0808">Transferase</keyword>
<evidence type="ECO:0000256" key="4">
    <source>
        <dbReference type="ARBA" id="ARBA00022691"/>
    </source>
</evidence>
<gene>
    <name evidence="6" type="primary">rlmH</name>
    <name evidence="7" type="ORF">SAMN02746066_04153</name>
</gene>
<dbReference type="RefSeq" id="WP_073290962.1">
    <property type="nucleotide sequence ID" value="NZ_FRCP01000024.1"/>
</dbReference>
<dbReference type="InterPro" id="IPR003742">
    <property type="entry name" value="RlmH-like"/>
</dbReference>
<name>A0A1M7N1K1_9FIRM</name>
<dbReference type="GO" id="GO:0005737">
    <property type="term" value="C:cytoplasm"/>
    <property type="evidence" value="ECO:0007669"/>
    <property type="project" value="UniProtKB-SubCell"/>
</dbReference>
<protein>
    <recommendedName>
        <fullName evidence="6">Ribosomal RNA large subunit methyltransferase H</fullName>
        <ecNumber evidence="6">2.1.1.177</ecNumber>
    </recommendedName>
    <alternativeName>
        <fullName evidence="6">23S rRNA (pseudouridine1915-N3)-methyltransferase</fullName>
    </alternativeName>
    <alternativeName>
        <fullName evidence="6">23S rRNA m3Psi1915 methyltransferase</fullName>
    </alternativeName>
    <alternativeName>
        <fullName evidence="6">rRNA (pseudouridine-N3-)-methyltransferase RlmH</fullName>
    </alternativeName>
</protein>
<dbReference type="PANTHER" id="PTHR33603">
    <property type="entry name" value="METHYLTRANSFERASE"/>
    <property type="match status" value="1"/>
</dbReference>
<accession>A0A1M7N1K1</accession>
<proteinExistence type="inferred from homology"/>
<dbReference type="GO" id="GO:0070038">
    <property type="term" value="F:rRNA (pseudouridine-N3-)-methyltransferase activity"/>
    <property type="evidence" value="ECO:0007669"/>
    <property type="project" value="UniProtKB-UniRule"/>
</dbReference>
<sequence length="159" mass="18317">MKITVLCVGKIKEKYFTLGIDEYAKRLSRYCKLEIIEVPDEKTPDNASENEELQIKAKEGDKLLRYIKDNAFVIALAIEGKMLTSEELSEKMEQLGINGDSNVVFVIGGSLGLDKRILDRADYKLSFSKMTFPHQMMRMVLLEQVYRGFRIMKGEPYHK</sequence>
<keyword evidence="6" id="KW-0963">Cytoplasm</keyword>
<comment type="catalytic activity">
    <reaction evidence="6">
        <text>pseudouridine(1915) in 23S rRNA + S-adenosyl-L-methionine = N(3)-methylpseudouridine(1915) in 23S rRNA + S-adenosyl-L-homocysteine + H(+)</text>
        <dbReference type="Rhea" id="RHEA:42752"/>
        <dbReference type="Rhea" id="RHEA-COMP:10221"/>
        <dbReference type="Rhea" id="RHEA-COMP:10222"/>
        <dbReference type="ChEBI" id="CHEBI:15378"/>
        <dbReference type="ChEBI" id="CHEBI:57856"/>
        <dbReference type="ChEBI" id="CHEBI:59789"/>
        <dbReference type="ChEBI" id="CHEBI:65314"/>
        <dbReference type="ChEBI" id="CHEBI:74486"/>
        <dbReference type="EC" id="2.1.1.177"/>
    </reaction>
</comment>
<keyword evidence="2 6" id="KW-0489">Methyltransferase</keyword>
<dbReference type="OrthoDB" id="9806643at2"/>
<evidence type="ECO:0000313" key="7">
    <source>
        <dbReference type="EMBL" id="SHM97221.1"/>
    </source>
</evidence>
<comment type="function">
    <text evidence="6">Specifically methylates the pseudouridine at position 1915 (m3Psi1915) in 23S rRNA.</text>
</comment>
<dbReference type="STRING" id="1120996.SAMN02746066_04153"/>
<dbReference type="CDD" id="cd18081">
    <property type="entry name" value="RlmH-like"/>
    <property type="match status" value="1"/>
</dbReference>
<dbReference type="InterPro" id="IPR029028">
    <property type="entry name" value="Alpha/beta_knot_MTases"/>
</dbReference>
<dbReference type="EC" id="2.1.1.177" evidence="6"/>
<feature type="binding site" evidence="6">
    <location>
        <position position="108"/>
    </location>
    <ligand>
        <name>S-adenosyl-L-methionine</name>
        <dbReference type="ChEBI" id="CHEBI:59789"/>
    </ligand>
</feature>
<feature type="binding site" evidence="6">
    <location>
        <begin position="127"/>
        <end position="132"/>
    </location>
    <ligand>
        <name>S-adenosyl-L-methionine</name>
        <dbReference type="ChEBI" id="CHEBI:59789"/>
    </ligand>
</feature>
<dbReference type="Pfam" id="PF02590">
    <property type="entry name" value="SPOUT_MTase"/>
    <property type="match status" value="1"/>
</dbReference>
<dbReference type="InterPro" id="IPR029026">
    <property type="entry name" value="tRNA_m1G_MTases_N"/>
</dbReference>
<dbReference type="HAMAP" id="MF_00658">
    <property type="entry name" value="23SrRNA_methyltr_H"/>
    <property type="match status" value="1"/>
</dbReference>